<protein>
    <submittedName>
        <fullName evidence="2">Uncharacterized protein</fullName>
    </submittedName>
</protein>
<keyword evidence="1" id="KW-1133">Transmembrane helix</keyword>
<gene>
    <name evidence="2" type="ORF">JJQ58_01045</name>
</gene>
<accession>A0ABS5MJI7</accession>
<dbReference type="EMBL" id="JAGXBM010000001">
    <property type="protein sequence ID" value="MBS3696065.1"/>
    <property type="molecule type" value="Genomic_DNA"/>
</dbReference>
<keyword evidence="1" id="KW-0472">Membrane</keyword>
<name>A0ABS5MJI7_9STAP</name>
<comment type="caution">
    <text evidence="2">The sequence shown here is derived from an EMBL/GenBank/DDBJ whole genome shotgun (WGS) entry which is preliminary data.</text>
</comment>
<feature type="transmembrane region" description="Helical" evidence="1">
    <location>
        <begin position="75"/>
        <end position="95"/>
    </location>
</feature>
<proteinExistence type="predicted"/>
<evidence type="ECO:0000313" key="2">
    <source>
        <dbReference type="EMBL" id="MBS3696065.1"/>
    </source>
</evidence>
<sequence>MTPGIFLKLLVAYVKGSVNIEFKDKNLSEMLDKNYIYSEHGETFYINGFPIQGSTTKRFITTQGRKAFWKVIFKVILPSFIGIVGILVTVLKLLIGN</sequence>
<reference evidence="2 3" key="1">
    <citation type="submission" date="2021-05" db="EMBL/GenBank/DDBJ databases">
        <title>Staphylococcus fleurettii isolated from lake water in First Nation community in Manitoba, Canada.</title>
        <authorList>
            <person name="Bashar S."/>
            <person name="Murdock A."/>
            <person name="Patidar R."/>
            <person name="Golding G."/>
            <person name="Farenhorst A."/>
            <person name="Kumar A."/>
        </authorList>
    </citation>
    <scope>NUCLEOTIDE SEQUENCE [LARGE SCALE GENOMIC DNA]</scope>
    <source>
        <strain evidence="2 3">SF002</strain>
    </source>
</reference>
<keyword evidence="3" id="KW-1185">Reference proteome</keyword>
<keyword evidence="1" id="KW-0812">Transmembrane</keyword>
<evidence type="ECO:0000313" key="3">
    <source>
        <dbReference type="Proteomes" id="UP000681586"/>
    </source>
</evidence>
<dbReference type="RefSeq" id="WP_203153488.1">
    <property type="nucleotide sequence ID" value="NZ_JAEPSA010000003.1"/>
</dbReference>
<dbReference type="Proteomes" id="UP000681586">
    <property type="component" value="Unassembled WGS sequence"/>
</dbReference>
<organism evidence="2 3">
    <name type="scientific">Mammaliicoccus fleurettii</name>
    <dbReference type="NCBI Taxonomy" id="150056"/>
    <lineage>
        <taxon>Bacteria</taxon>
        <taxon>Bacillati</taxon>
        <taxon>Bacillota</taxon>
        <taxon>Bacilli</taxon>
        <taxon>Bacillales</taxon>
        <taxon>Staphylococcaceae</taxon>
        <taxon>Mammaliicoccus</taxon>
    </lineage>
</organism>
<evidence type="ECO:0000256" key="1">
    <source>
        <dbReference type="SAM" id="Phobius"/>
    </source>
</evidence>